<dbReference type="EMBL" id="ML170173">
    <property type="protein sequence ID" value="TDL22697.1"/>
    <property type="molecule type" value="Genomic_DNA"/>
</dbReference>
<proteinExistence type="predicted"/>
<dbReference type="AlphaFoldDB" id="A0A4Y7Q4V7"/>
<dbReference type="Gene3D" id="2.60.120.260">
    <property type="entry name" value="Galactose-binding domain-like"/>
    <property type="match status" value="1"/>
</dbReference>
<evidence type="ECO:0008006" key="5">
    <source>
        <dbReference type="Google" id="ProtNLM"/>
    </source>
</evidence>
<reference evidence="3 4" key="1">
    <citation type="submission" date="2018-06" db="EMBL/GenBank/DDBJ databases">
        <title>A transcriptomic atlas of mushroom development highlights an independent origin of complex multicellularity.</title>
        <authorList>
            <consortium name="DOE Joint Genome Institute"/>
            <person name="Krizsan K."/>
            <person name="Almasi E."/>
            <person name="Merenyi Z."/>
            <person name="Sahu N."/>
            <person name="Viragh M."/>
            <person name="Koszo T."/>
            <person name="Mondo S."/>
            <person name="Kiss B."/>
            <person name="Balint B."/>
            <person name="Kues U."/>
            <person name="Barry K."/>
            <person name="Hegedus J.C."/>
            <person name="Henrissat B."/>
            <person name="Johnson J."/>
            <person name="Lipzen A."/>
            <person name="Ohm R."/>
            <person name="Nagy I."/>
            <person name="Pangilinan J."/>
            <person name="Yan J."/>
            <person name="Xiong Y."/>
            <person name="Grigoriev I.V."/>
            <person name="Hibbett D.S."/>
            <person name="Nagy L.G."/>
        </authorList>
    </citation>
    <scope>NUCLEOTIDE SEQUENCE [LARGE SCALE GENOMIC DNA]</scope>
    <source>
        <strain evidence="3 4">SZMC22713</strain>
    </source>
</reference>
<keyword evidence="2" id="KW-0472">Membrane</keyword>
<feature type="region of interest" description="Disordered" evidence="1">
    <location>
        <begin position="365"/>
        <end position="388"/>
    </location>
</feature>
<name>A0A4Y7Q4V7_9AGAM</name>
<dbReference type="STRING" id="50990.A0A4Y7Q4V7"/>
<keyword evidence="2" id="KW-0812">Transmembrane</keyword>
<dbReference type="Proteomes" id="UP000294933">
    <property type="component" value="Unassembled WGS sequence"/>
</dbReference>
<sequence>MATRVFDDTSPLLVYQGNWTTGGQYGEFDLTSHIASTPSVAATFGPFQGSSISVFGTIGPNQSTVHFLLDHTISSDLKHNSSAVPLFAQPLYTSPPLDPSTEHVLTFNILDPGTFTLDFIIVGNVDPDVLNGGGTDYPPSSTPLTTPTITSTSTPALLTDVITASSSSSLGSTINTTSTITSTPAAGAGAVTTGSLSSSSSFFAETAQMPSGLNPAQSTASSSAVPKMINLGMTQVSSRIVGGAVAGGIIIVAGIGLALYWFLWRRYWQKTNPVAGPPEKRKKRPILSRIRFNLTPHSHDRPLLPRHGNRSSMTSIRSVSTIESFHTPEVVYGQRLPSPPTPVVTSPDVGSPVVDIARTFSGMTFTTNETSGGSTPSQSSFRSTSGIMGVSGDSRFRRLSGPLGSTFHLYEPSSDERRDSDRFLRGEMMNSIQNPSPKFRRRMNFVSKFSGLAPQEADERNGTPPPAYGF</sequence>
<dbReference type="VEuPathDB" id="FungiDB:BD410DRAFT_839411"/>
<organism evidence="3 4">
    <name type="scientific">Rickenella mellea</name>
    <dbReference type="NCBI Taxonomy" id="50990"/>
    <lineage>
        <taxon>Eukaryota</taxon>
        <taxon>Fungi</taxon>
        <taxon>Dikarya</taxon>
        <taxon>Basidiomycota</taxon>
        <taxon>Agaricomycotina</taxon>
        <taxon>Agaricomycetes</taxon>
        <taxon>Hymenochaetales</taxon>
        <taxon>Rickenellaceae</taxon>
        <taxon>Rickenella</taxon>
    </lineage>
</organism>
<feature type="transmembrane region" description="Helical" evidence="2">
    <location>
        <begin position="240"/>
        <end position="263"/>
    </location>
</feature>
<gene>
    <name evidence="3" type="ORF">BD410DRAFT_839411</name>
</gene>
<evidence type="ECO:0000256" key="1">
    <source>
        <dbReference type="SAM" id="MobiDB-lite"/>
    </source>
</evidence>
<evidence type="ECO:0000313" key="3">
    <source>
        <dbReference type="EMBL" id="TDL22697.1"/>
    </source>
</evidence>
<feature type="region of interest" description="Disordered" evidence="1">
    <location>
        <begin position="450"/>
        <end position="470"/>
    </location>
</feature>
<dbReference type="OrthoDB" id="3265734at2759"/>
<evidence type="ECO:0000256" key="2">
    <source>
        <dbReference type="SAM" id="Phobius"/>
    </source>
</evidence>
<keyword evidence="2" id="KW-1133">Transmembrane helix</keyword>
<protein>
    <recommendedName>
        <fullName evidence="5">Mid2 domain-containing protein</fullName>
    </recommendedName>
</protein>
<accession>A0A4Y7Q4V7</accession>
<evidence type="ECO:0000313" key="4">
    <source>
        <dbReference type="Proteomes" id="UP000294933"/>
    </source>
</evidence>
<keyword evidence="4" id="KW-1185">Reference proteome</keyword>
<feature type="compositionally biased region" description="Low complexity" evidence="1">
    <location>
        <begin position="370"/>
        <end position="386"/>
    </location>
</feature>